<name>A0A060SIG3_PYCCI</name>
<proteinExistence type="predicted"/>
<reference evidence="2" key="1">
    <citation type="submission" date="2014-01" db="EMBL/GenBank/DDBJ databases">
        <title>The genome of the white-rot fungus Pycnoporus cinnabarinus: a basidiomycete model with a versatile arsenal for lignocellulosic biomass breakdown.</title>
        <authorList>
            <person name="Levasseur A."/>
            <person name="Lomascolo A."/>
            <person name="Ruiz-Duenas F.J."/>
            <person name="Uzan E."/>
            <person name="Piumi F."/>
            <person name="Kues U."/>
            <person name="Ram A.F.J."/>
            <person name="Murat C."/>
            <person name="Haon M."/>
            <person name="Benoit I."/>
            <person name="Arfi Y."/>
            <person name="Chevret D."/>
            <person name="Drula E."/>
            <person name="Kwon M.J."/>
            <person name="Gouret P."/>
            <person name="Lesage-Meessen L."/>
            <person name="Lombard V."/>
            <person name="Mariette J."/>
            <person name="Noirot C."/>
            <person name="Park J."/>
            <person name="Patyshakuliyeva A."/>
            <person name="Wieneger R.A.B."/>
            <person name="Wosten H.A.B."/>
            <person name="Martin F."/>
            <person name="Coutinho P.M."/>
            <person name="de Vries R."/>
            <person name="Martinez A.T."/>
            <person name="Klopp C."/>
            <person name="Pontarotti P."/>
            <person name="Henrissat B."/>
            <person name="Record E."/>
        </authorList>
    </citation>
    <scope>NUCLEOTIDE SEQUENCE [LARGE SCALE GENOMIC DNA]</scope>
    <source>
        <strain evidence="2">BRFM137</strain>
    </source>
</reference>
<accession>A0A060SIG3</accession>
<comment type="caution">
    <text evidence="2">The sequence shown here is derived from an EMBL/GenBank/DDBJ whole genome shotgun (WGS) entry which is preliminary data.</text>
</comment>
<dbReference type="Proteomes" id="UP000029665">
    <property type="component" value="Unassembled WGS sequence"/>
</dbReference>
<feature type="coiled-coil region" evidence="1">
    <location>
        <begin position="82"/>
        <end position="112"/>
    </location>
</feature>
<dbReference type="HOGENOM" id="CLU_797259_0_0_1"/>
<keyword evidence="3" id="KW-1185">Reference proteome</keyword>
<protein>
    <submittedName>
        <fullName evidence="2">Uncharacterized protein</fullName>
    </submittedName>
</protein>
<evidence type="ECO:0000313" key="3">
    <source>
        <dbReference type="Proteomes" id="UP000029665"/>
    </source>
</evidence>
<dbReference type="OrthoDB" id="2765607at2759"/>
<keyword evidence="1" id="KW-0175">Coiled coil</keyword>
<gene>
    <name evidence="2" type="ORF">BN946_scf184653.g1</name>
</gene>
<evidence type="ECO:0000256" key="1">
    <source>
        <dbReference type="SAM" id="Coils"/>
    </source>
</evidence>
<sequence>MPPLMLLSAQVQAVVPGQQLVVVYGSGCLMCVKFICHIAAATNEPAFHATATQVQAELQVQFWWHFQAHMGSGGGEKREHELREREQELRECDGMIERLQRLRQQIYQLKESIWDCKKNQACLAAELGALDCNPQTLSEPVHLKHFCQCDLHEESPWKHKPGQRQSTVPAEMRQLVSYLLWHLGPPPSEAGPSGSSFQEVQSSDVMRLASQPVEDDSDDELVPMLPPAQFGPSSNMAWDEEAKTEYEVINEDRIKRPPPGESEMSRWPYHHLLPPTDSDPHQANHWYKYVPMTWSETVAPSTTTGQSRSAASMMTAAPATALAVPAANHGQPSYAKSVKAWQNWFTMH</sequence>
<dbReference type="EMBL" id="CCBP010000145">
    <property type="protein sequence ID" value="CDO74277.1"/>
    <property type="molecule type" value="Genomic_DNA"/>
</dbReference>
<evidence type="ECO:0000313" key="2">
    <source>
        <dbReference type="EMBL" id="CDO74277.1"/>
    </source>
</evidence>
<organism evidence="2 3">
    <name type="scientific">Pycnoporus cinnabarinus</name>
    <name type="common">Cinnabar-red polypore</name>
    <name type="synonym">Trametes cinnabarina</name>
    <dbReference type="NCBI Taxonomy" id="5643"/>
    <lineage>
        <taxon>Eukaryota</taxon>
        <taxon>Fungi</taxon>
        <taxon>Dikarya</taxon>
        <taxon>Basidiomycota</taxon>
        <taxon>Agaricomycotina</taxon>
        <taxon>Agaricomycetes</taxon>
        <taxon>Polyporales</taxon>
        <taxon>Polyporaceae</taxon>
        <taxon>Trametes</taxon>
    </lineage>
</organism>
<dbReference type="AlphaFoldDB" id="A0A060SIG3"/>
<dbReference type="OMA" id="FICHIAA"/>